<comment type="caution">
    <text evidence="3">The sequence shown here is derived from an EMBL/GenBank/DDBJ whole genome shotgun (WGS) entry which is preliminary data.</text>
</comment>
<dbReference type="EMBL" id="VSSQ01005069">
    <property type="protein sequence ID" value="MPM27720.1"/>
    <property type="molecule type" value="Genomic_DNA"/>
</dbReference>
<evidence type="ECO:0000313" key="3">
    <source>
        <dbReference type="EMBL" id="MPM27720.1"/>
    </source>
</evidence>
<dbReference type="Gene3D" id="3.30.70.970">
    <property type="entry name" value="RraB-like"/>
    <property type="match status" value="1"/>
</dbReference>
<dbReference type="InterPro" id="IPR016097">
    <property type="entry name" value="DUF695"/>
</dbReference>
<reference evidence="3" key="1">
    <citation type="submission" date="2019-08" db="EMBL/GenBank/DDBJ databases">
        <authorList>
            <person name="Kucharzyk K."/>
            <person name="Murdoch R.W."/>
            <person name="Higgins S."/>
            <person name="Loffler F."/>
        </authorList>
    </citation>
    <scope>NUCLEOTIDE SEQUENCE</scope>
</reference>
<dbReference type="Pfam" id="PF06877">
    <property type="entry name" value="RraB"/>
    <property type="match status" value="1"/>
</dbReference>
<dbReference type="Pfam" id="PF05117">
    <property type="entry name" value="DUF695"/>
    <property type="match status" value="1"/>
</dbReference>
<organism evidence="3">
    <name type="scientific">bioreactor metagenome</name>
    <dbReference type="NCBI Taxonomy" id="1076179"/>
    <lineage>
        <taxon>unclassified sequences</taxon>
        <taxon>metagenomes</taxon>
        <taxon>ecological metagenomes</taxon>
    </lineage>
</organism>
<dbReference type="AlphaFoldDB" id="A0A644YGZ3"/>
<evidence type="ECO:0000259" key="2">
    <source>
        <dbReference type="Pfam" id="PF06877"/>
    </source>
</evidence>
<feature type="domain" description="DUF695" evidence="1">
    <location>
        <begin position="3"/>
        <end position="129"/>
    </location>
</feature>
<evidence type="ECO:0000259" key="1">
    <source>
        <dbReference type="Pfam" id="PF05117"/>
    </source>
</evidence>
<feature type="domain" description="Regulator of ribonuclease activity B" evidence="2">
    <location>
        <begin position="142"/>
        <end position="236"/>
    </location>
</feature>
<accession>A0A644YGZ3</accession>
<evidence type="ECO:0008006" key="4">
    <source>
        <dbReference type="Google" id="ProtNLM"/>
    </source>
</evidence>
<dbReference type="SUPFAM" id="SSF89946">
    <property type="entry name" value="Hypothetical protein VC0424"/>
    <property type="match status" value="1"/>
</dbReference>
<proteinExistence type="predicted"/>
<dbReference type="InterPro" id="IPR009671">
    <property type="entry name" value="RraB_dom"/>
</dbReference>
<dbReference type="InterPro" id="IPR036701">
    <property type="entry name" value="RraB-like_sf"/>
</dbReference>
<gene>
    <name evidence="3" type="ORF">SDC9_74233</name>
</gene>
<name>A0A644YGZ3_9ZZZZ</name>
<protein>
    <recommendedName>
        <fullName evidence="4">DUF695 domain-containing protein</fullName>
    </recommendedName>
</protein>
<sequence>MSEWYVYDWELQGLPARFHVDLRYVEEFDSLGDFTTLLYVSCYAKKPDAQSFTAREQRALDGVSKECLKILGVKCAFVGWIDIAAQRRYYFYTSDARLLVPLMAYCTEEDELRLECFKAEEPNRQTYYRLLVPDNAKRQSVDNEQYIQSLRDRGDDSKAFRRVNLHFYFPSSNGRTLFAENAKALGFAIGESDYIPEREPSYYLVLHAITPLEKEPVTELTTKAIFAAETYGGILEHFDSAFIPKRGIFG</sequence>